<feature type="transmembrane region" description="Helical" evidence="1">
    <location>
        <begin position="93"/>
        <end position="118"/>
    </location>
</feature>
<keyword evidence="1" id="KW-0472">Membrane</keyword>
<dbReference type="HOGENOM" id="CLU_1008226_0_0_1"/>
<accession>A0A0C2S796</accession>
<evidence type="ECO:0000256" key="1">
    <source>
        <dbReference type="SAM" id="Phobius"/>
    </source>
</evidence>
<dbReference type="InParanoid" id="A0A0C2S796"/>
<dbReference type="AlphaFoldDB" id="A0A0C2S796"/>
<gene>
    <name evidence="2" type="ORF">M378DRAFT_170361</name>
</gene>
<protein>
    <submittedName>
        <fullName evidence="2">Uncharacterized protein</fullName>
    </submittedName>
</protein>
<dbReference type="EMBL" id="KN818333">
    <property type="protein sequence ID" value="KIL58620.1"/>
    <property type="molecule type" value="Genomic_DNA"/>
</dbReference>
<proteinExistence type="predicted"/>
<reference evidence="2 3" key="1">
    <citation type="submission" date="2014-04" db="EMBL/GenBank/DDBJ databases">
        <title>Evolutionary Origins and Diversification of the Mycorrhizal Mutualists.</title>
        <authorList>
            <consortium name="DOE Joint Genome Institute"/>
            <consortium name="Mycorrhizal Genomics Consortium"/>
            <person name="Kohler A."/>
            <person name="Kuo A."/>
            <person name="Nagy L.G."/>
            <person name="Floudas D."/>
            <person name="Copeland A."/>
            <person name="Barry K.W."/>
            <person name="Cichocki N."/>
            <person name="Veneault-Fourrey C."/>
            <person name="LaButti K."/>
            <person name="Lindquist E.A."/>
            <person name="Lipzen A."/>
            <person name="Lundell T."/>
            <person name="Morin E."/>
            <person name="Murat C."/>
            <person name="Riley R."/>
            <person name="Ohm R."/>
            <person name="Sun H."/>
            <person name="Tunlid A."/>
            <person name="Henrissat B."/>
            <person name="Grigoriev I.V."/>
            <person name="Hibbett D.S."/>
            <person name="Martin F."/>
        </authorList>
    </citation>
    <scope>NUCLEOTIDE SEQUENCE [LARGE SCALE GENOMIC DNA]</scope>
    <source>
        <strain evidence="2 3">Koide BX008</strain>
    </source>
</reference>
<dbReference type="OrthoDB" id="10641217at2759"/>
<name>A0A0C2S796_AMAMK</name>
<evidence type="ECO:0000313" key="3">
    <source>
        <dbReference type="Proteomes" id="UP000054549"/>
    </source>
</evidence>
<keyword evidence="1" id="KW-1133">Transmembrane helix</keyword>
<keyword evidence="1" id="KW-0812">Transmembrane</keyword>
<evidence type="ECO:0000313" key="2">
    <source>
        <dbReference type="EMBL" id="KIL58620.1"/>
    </source>
</evidence>
<organism evidence="2 3">
    <name type="scientific">Amanita muscaria (strain Koide BX008)</name>
    <dbReference type="NCBI Taxonomy" id="946122"/>
    <lineage>
        <taxon>Eukaryota</taxon>
        <taxon>Fungi</taxon>
        <taxon>Dikarya</taxon>
        <taxon>Basidiomycota</taxon>
        <taxon>Agaricomycotina</taxon>
        <taxon>Agaricomycetes</taxon>
        <taxon>Agaricomycetidae</taxon>
        <taxon>Agaricales</taxon>
        <taxon>Pluteineae</taxon>
        <taxon>Amanitaceae</taxon>
        <taxon>Amanita</taxon>
    </lineage>
</organism>
<sequence length="276" mass="31475">MTALRMTTLNRYRTTSSIDSWTECYSQHSYLVYLYPPKDSARWVWTSPKCNSELYKRLVSLVNLLTRNHDYPKPAQLLPSFKKISTTMLDVHILLHVFLYIAFLLLIFMLAASGVYLVRIFKRRTLTKGAVADLEANMSDHQAKMSPITLPPRFYLDPVVYTPAAKVSMSSTRRLSTTTVAKLDNLNNSHQNSAPIRPPRSTRLDDLLAGFPHESHVSRDIWFPIVNKKTRLCELGVIRHSMSAAPNSSHRTTPINTRINAITSKRASFPPFQVLQ</sequence>
<keyword evidence="3" id="KW-1185">Reference proteome</keyword>
<dbReference type="Proteomes" id="UP000054549">
    <property type="component" value="Unassembled WGS sequence"/>
</dbReference>